<dbReference type="Pfam" id="PF14690">
    <property type="entry name" value="Zn_ribbon_ISL3"/>
    <property type="match status" value="1"/>
</dbReference>
<dbReference type="NCBIfam" id="NF033550">
    <property type="entry name" value="transpos_ISL3"/>
    <property type="match status" value="1"/>
</dbReference>
<organism evidence="4 5">
    <name type="scientific">Halalkalibacter alkalisediminis</name>
    <dbReference type="NCBI Taxonomy" id="935616"/>
    <lineage>
        <taxon>Bacteria</taxon>
        <taxon>Bacillati</taxon>
        <taxon>Bacillota</taxon>
        <taxon>Bacilli</taxon>
        <taxon>Bacillales</taxon>
        <taxon>Bacillaceae</taxon>
        <taxon>Halalkalibacter</taxon>
    </lineage>
</organism>
<dbReference type="PANTHER" id="PTHR33498">
    <property type="entry name" value="TRANSPOSASE FOR INSERTION SEQUENCE ELEMENT IS1557"/>
    <property type="match status" value="1"/>
</dbReference>
<dbReference type="PANTHER" id="PTHR33498:SF1">
    <property type="entry name" value="TRANSPOSASE FOR INSERTION SEQUENCE ELEMENT IS1557"/>
    <property type="match status" value="1"/>
</dbReference>
<dbReference type="Proteomes" id="UP001589833">
    <property type="component" value="Unassembled WGS sequence"/>
</dbReference>
<protein>
    <submittedName>
        <fullName evidence="4">ISL3 family transposase</fullName>
    </submittedName>
</protein>
<reference evidence="4 5" key="1">
    <citation type="submission" date="2024-09" db="EMBL/GenBank/DDBJ databases">
        <authorList>
            <person name="Sun Q."/>
            <person name="Mori K."/>
        </authorList>
    </citation>
    <scope>NUCLEOTIDE SEQUENCE [LARGE SCALE GENOMIC DNA]</scope>
    <source>
        <strain evidence="4 5">NCAIM B.02301</strain>
    </source>
</reference>
<sequence>MFELEEGCIKKDEFLGNKVVFHIEFARKSCACPHCRSLTNRIKDYRQQEILLTWLDNVPMYALLHKRRYFCPTCGHSFYPPTPLVQPYQRRSQRQQLAIIQECARKQSFSDIASRFHLSTATIIRYFDLISFGKPGTLPAVLSIDEFKGNAQGQKYQVALADPVKKKILDILPHRDTMKLIRYFASYSYAVRKKVNYVVMDSSALFRAVVQQIFPHATIICDKYHIVRQVVWAMENVRKRIQKQFDHRRIYFKRNKKILTKPGCKLTHDEFVCLEEILAWL</sequence>
<evidence type="ECO:0000259" key="2">
    <source>
        <dbReference type="Pfam" id="PF13542"/>
    </source>
</evidence>
<proteinExistence type="predicted"/>
<evidence type="ECO:0000313" key="5">
    <source>
        <dbReference type="Proteomes" id="UP001589833"/>
    </source>
</evidence>
<dbReference type="InterPro" id="IPR029261">
    <property type="entry name" value="Transposase_Znf"/>
</dbReference>
<gene>
    <name evidence="4" type="ORF">ACFFH4_26305</name>
</gene>
<evidence type="ECO:0000259" key="3">
    <source>
        <dbReference type="Pfam" id="PF14690"/>
    </source>
</evidence>
<dbReference type="Pfam" id="PF13542">
    <property type="entry name" value="HTH_Tnp_ISL3"/>
    <property type="match status" value="1"/>
</dbReference>
<feature type="domain" description="Transposase IS204/IS1001/IS1096/IS1165 DDE" evidence="1">
    <location>
        <begin position="142"/>
        <end position="277"/>
    </location>
</feature>
<accession>A0ABV6NQK2</accession>
<feature type="domain" description="Transposase IS204/IS1001/IS1096/IS1165 helix-turn-helix" evidence="2">
    <location>
        <begin position="81"/>
        <end position="128"/>
    </location>
</feature>
<dbReference type="InterPro" id="IPR047951">
    <property type="entry name" value="Transpos_ISL3"/>
</dbReference>
<evidence type="ECO:0000313" key="4">
    <source>
        <dbReference type="EMBL" id="MFC0562353.1"/>
    </source>
</evidence>
<feature type="non-terminal residue" evidence="4">
    <location>
        <position position="281"/>
    </location>
</feature>
<dbReference type="InterPro" id="IPR032877">
    <property type="entry name" value="Transposase_HTH"/>
</dbReference>
<dbReference type="InterPro" id="IPR002560">
    <property type="entry name" value="Transposase_DDE"/>
</dbReference>
<feature type="domain" description="Transposase IS204/IS1001/IS1096/IS1165 zinc-finger" evidence="3">
    <location>
        <begin position="30"/>
        <end position="74"/>
    </location>
</feature>
<comment type="caution">
    <text evidence="4">The sequence shown here is derived from an EMBL/GenBank/DDBJ whole genome shotgun (WGS) entry which is preliminary data.</text>
</comment>
<evidence type="ECO:0000259" key="1">
    <source>
        <dbReference type="Pfam" id="PF01610"/>
    </source>
</evidence>
<keyword evidence="5" id="KW-1185">Reference proteome</keyword>
<dbReference type="Pfam" id="PF01610">
    <property type="entry name" value="DDE_Tnp_ISL3"/>
    <property type="match status" value="1"/>
</dbReference>
<name>A0ABV6NQK2_9BACI</name>
<dbReference type="EMBL" id="JBHLTR010000126">
    <property type="protein sequence ID" value="MFC0562353.1"/>
    <property type="molecule type" value="Genomic_DNA"/>
</dbReference>